<name>A0ABP9DKS3_9BACT</name>
<evidence type="ECO:0008006" key="3">
    <source>
        <dbReference type="Google" id="ProtNLM"/>
    </source>
</evidence>
<dbReference type="EMBL" id="BAABJX010000059">
    <property type="protein sequence ID" value="GAA4848933.1"/>
    <property type="molecule type" value="Genomic_DNA"/>
</dbReference>
<reference evidence="2" key="1">
    <citation type="journal article" date="2019" name="Int. J. Syst. Evol. Microbiol.">
        <title>The Global Catalogue of Microorganisms (GCM) 10K type strain sequencing project: providing services to taxonomists for standard genome sequencing and annotation.</title>
        <authorList>
            <consortium name="The Broad Institute Genomics Platform"/>
            <consortium name="The Broad Institute Genome Sequencing Center for Infectious Disease"/>
            <person name="Wu L."/>
            <person name="Ma J."/>
        </authorList>
    </citation>
    <scope>NUCLEOTIDE SEQUENCE [LARGE SCALE GENOMIC DNA]</scope>
    <source>
        <strain evidence="2">JCM 18326</strain>
    </source>
</reference>
<keyword evidence="2" id="KW-1185">Reference proteome</keyword>
<sequence length="59" mass="6704">MIDKAIYKYDKRTFSTPAVSLGLSDELIRAVTGHKDQKSFASYVRISGEQKRKKALEVK</sequence>
<evidence type="ECO:0000313" key="2">
    <source>
        <dbReference type="Proteomes" id="UP001500298"/>
    </source>
</evidence>
<comment type="caution">
    <text evidence="1">The sequence shown here is derived from an EMBL/GenBank/DDBJ whole genome shotgun (WGS) entry which is preliminary data.</text>
</comment>
<dbReference type="InterPro" id="IPR011010">
    <property type="entry name" value="DNA_brk_join_enz"/>
</dbReference>
<dbReference type="SUPFAM" id="SSF56349">
    <property type="entry name" value="DNA breaking-rejoining enzymes"/>
    <property type="match status" value="1"/>
</dbReference>
<protein>
    <recommendedName>
        <fullName evidence="3">Tyr recombinase domain-containing protein</fullName>
    </recommendedName>
</protein>
<gene>
    <name evidence="1" type="ORF">GCM10023331_37140</name>
</gene>
<organism evidence="1 2">
    <name type="scientific">Algivirga pacifica</name>
    <dbReference type="NCBI Taxonomy" id="1162670"/>
    <lineage>
        <taxon>Bacteria</taxon>
        <taxon>Pseudomonadati</taxon>
        <taxon>Bacteroidota</taxon>
        <taxon>Cytophagia</taxon>
        <taxon>Cytophagales</taxon>
        <taxon>Flammeovirgaceae</taxon>
        <taxon>Algivirga</taxon>
    </lineage>
</organism>
<proteinExistence type="predicted"/>
<evidence type="ECO:0000313" key="1">
    <source>
        <dbReference type="EMBL" id="GAA4848933.1"/>
    </source>
</evidence>
<dbReference type="Proteomes" id="UP001500298">
    <property type="component" value="Unassembled WGS sequence"/>
</dbReference>
<accession>A0ABP9DKS3</accession>